<dbReference type="AlphaFoldDB" id="A0A9N8DV26"/>
<evidence type="ECO:0000259" key="4">
    <source>
        <dbReference type="Pfam" id="PF06807"/>
    </source>
</evidence>
<dbReference type="InterPro" id="IPR038239">
    <property type="entry name" value="Clp1_N_sf"/>
</dbReference>
<evidence type="ECO:0000256" key="1">
    <source>
        <dbReference type="ARBA" id="ARBA00022741"/>
    </source>
</evidence>
<dbReference type="InterPro" id="IPR038238">
    <property type="entry name" value="Clp1_C_sf"/>
</dbReference>
<dbReference type="Gene3D" id="3.40.50.300">
    <property type="entry name" value="P-loop containing nucleotide triphosphate hydrolases"/>
    <property type="match status" value="1"/>
</dbReference>
<feature type="domain" description="Clp1 P-loop" evidence="6">
    <location>
        <begin position="262"/>
        <end position="353"/>
    </location>
</feature>
<feature type="compositionally biased region" description="Polar residues" evidence="3">
    <location>
        <begin position="1"/>
        <end position="14"/>
    </location>
</feature>
<evidence type="ECO:0000256" key="2">
    <source>
        <dbReference type="ARBA" id="ARBA00022840"/>
    </source>
</evidence>
<dbReference type="Proteomes" id="UP001153069">
    <property type="component" value="Unassembled WGS sequence"/>
</dbReference>
<dbReference type="EMBL" id="CAICTM010000391">
    <property type="protein sequence ID" value="CAB9509507.1"/>
    <property type="molecule type" value="Genomic_DNA"/>
</dbReference>
<protein>
    <submittedName>
        <fullName evidence="7">Polyribonucleotide 5'-hydroxyl-kinase Clp1</fullName>
    </submittedName>
</protein>
<proteinExistence type="predicted"/>
<dbReference type="Pfam" id="PF16573">
    <property type="entry name" value="CLP1_N"/>
    <property type="match status" value="1"/>
</dbReference>
<reference evidence="7" key="1">
    <citation type="submission" date="2020-06" db="EMBL/GenBank/DDBJ databases">
        <authorList>
            <consortium name="Plant Systems Biology data submission"/>
        </authorList>
    </citation>
    <scope>NUCLEOTIDE SEQUENCE</scope>
    <source>
        <strain evidence="7">D6</strain>
    </source>
</reference>
<dbReference type="InterPro" id="IPR045116">
    <property type="entry name" value="Clp1/Grc3"/>
</dbReference>
<dbReference type="OrthoDB" id="258143at2759"/>
<evidence type="ECO:0000313" key="7">
    <source>
        <dbReference type="EMBL" id="CAB9509507.1"/>
    </source>
</evidence>
<dbReference type="InterPro" id="IPR010655">
    <property type="entry name" value="Clp1_C"/>
</dbReference>
<feature type="region of interest" description="Disordered" evidence="3">
    <location>
        <begin position="1"/>
        <end position="22"/>
    </location>
</feature>
<dbReference type="GO" id="GO:0031124">
    <property type="term" value="P:mRNA 3'-end processing"/>
    <property type="evidence" value="ECO:0007669"/>
    <property type="project" value="InterPro"/>
</dbReference>
<name>A0A9N8DV26_9STRA</name>
<evidence type="ECO:0000313" key="8">
    <source>
        <dbReference type="Proteomes" id="UP001153069"/>
    </source>
</evidence>
<evidence type="ECO:0000256" key="3">
    <source>
        <dbReference type="SAM" id="MobiDB-lite"/>
    </source>
</evidence>
<dbReference type="Gene3D" id="2.40.30.330">
    <property type="entry name" value="Pre-mRNA cleavage complex subunit Clp1, C-terminal domain"/>
    <property type="match status" value="1"/>
</dbReference>
<dbReference type="InterPro" id="IPR032319">
    <property type="entry name" value="CLP1_P"/>
</dbReference>
<dbReference type="InterPro" id="IPR032324">
    <property type="entry name" value="Clp1_N"/>
</dbReference>
<gene>
    <name evidence="7" type="ORF">SEMRO_392_G133410.1</name>
</gene>
<dbReference type="Gene3D" id="2.60.120.1030">
    <property type="entry name" value="Clp1, DNA binding domain"/>
    <property type="match status" value="1"/>
</dbReference>
<dbReference type="Pfam" id="PF16575">
    <property type="entry name" value="CLP1_P"/>
    <property type="match status" value="2"/>
</dbReference>
<accession>A0A9N8DV26</accession>
<feature type="domain" description="Clp1 N-terminal" evidence="5">
    <location>
        <begin position="29"/>
        <end position="125"/>
    </location>
</feature>
<dbReference type="GO" id="GO:0005634">
    <property type="term" value="C:nucleus"/>
    <property type="evidence" value="ECO:0007669"/>
    <property type="project" value="TreeGrafter"/>
</dbReference>
<keyword evidence="8" id="KW-1185">Reference proteome</keyword>
<feature type="domain" description="Clp1 C-terminal" evidence="4">
    <location>
        <begin position="376"/>
        <end position="495"/>
    </location>
</feature>
<dbReference type="GO" id="GO:0005524">
    <property type="term" value="F:ATP binding"/>
    <property type="evidence" value="ECO:0007669"/>
    <property type="project" value="UniProtKB-KW"/>
</dbReference>
<dbReference type="GO" id="GO:0006388">
    <property type="term" value="P:tRNA splicing, via endonucleolytic cleavage and ligation"/>
    <property type="evidence" value="ECO:0007669"/>
    <property type="project" value="TreeGrafter"/>
</dbReference>
<comment type="caution">
    <text evidence="7">The sequence shown here is derived from an EMBL/GenBank/DDBJ whole genome shotgun (WGS) entry which is preliminary data.</text>
</comment>
<dbReference type="PANTHER" id="PTHR12755:SF6">
    <property type="entry name" value="POLYRIBONUCLEOTIDE 5'-HYDROXYL-KINASE CLP1"/>
    <property type="match status" value="1"/>
</dbReference>
<dbReference type="PANTHER" id="PTHR12755">
    <property type="entry name" value="CLEAVAGE/POLYADENYLATION FACTOR IA SUBUNIT CLP1P"/>
    <property type="match status" value="1"/>
</dbReference>
<evidence type="ECO:0000259" key="6">
    <source>
        <dbReference type="Pfam" id="PF16575"/>
    </source>
</evidence>
<keyword evidence="1" id="KW-0547">Nucleotide-binding</keyword>
<evidence type="ECO:0000259" key="5">
    <source>
        <dbReference type="Pfam" id="PF16573"/>
    </source>
</evidence>
<feature type="domain" description="Clp1 P-loop" evidence="6">
    <location>
        <begin position="140"/>
        <end position="245"/>
    </location>
</feature>
<dbReference type="Pfam" id="PF06807">
    <property type="entry name" value="Clp1"/>
    <property type="match status" value="1"/>
</dbReference>
<sequence length="495" mass="53688">MTETAANPANTDTSDLPEPTDENCTRHVLQAEEELRLEVSFLGTKIETTCVIELKKGSCELWGVELALQKKYTLDGGFKAALFTWHGCVVDVTCEHLDISYSSNETAANVAYVNTHAQLEALRDDAAMNGQEGPRVLIVGPPESGKSSLTKILVAYATKLGRTPLWVDLDPADNGVSVPGTLAAVPMAGDSAVVETYATGGIPIGTTPLVLFHGTTTLQPELYKAQVTALADKIQLRLDAQKDVQPDENNNPGAAPNFFNERSSGIIVNTNGWIQDEGFQLLLHTINVMKITVVLIMGHDRLYSMMSNHIKKIADTAVKPKIIKLPRSGGTVSREAAFLRQARSRSMKRYFYGDMVEPTQQQQQGATTTTTRVPQLTPFLNQIPFKELTLYKLSAIALSASLLPVGMGQSTDSIQVQEVELSESLQHALVAVCHPHAVAAYQKSGRARDLFQAGAAGFCAIERVVMDTDTVHLLCPCAGNLPSKTLLLGDITWME</sequence>
<keyword evidence="2" id="KW-0067">ATP-binding</keyword>
<dbReference type="SUPFAM" id="SSF52540">
    <property type="entry name" value="P-loop containing nucleoside triphosphate hydrolases"/>
    <property type="match status" value="1"/>
</dbReference>
<dbReference type="InterPro" id="IPR027417">
    <property type="entry name" value="P-loop_NTPase"/>
</dbReference>
<organism evidence="7 8">
    <name type="scientific">Seminavis robusta</name>
    <dbReference type="NCBI Taxonomy" id="568900"/>
    <lineage>
        <taxon>Eukaryota</taxon>
        <taxon>Sar</taxon>
        <taxon>Stramenopiles</taxon>
        <taxon>Ochrophyta</taxon>
        <taxon>Bacillariophyta</taxon>
        <taxon>Bacillariophyceae</taxon>
        <taxon>Bacillariophycidae</taxon>
        <taxon>Naviculales</taxon>
        <taxon>Naviculaceae</taxon>
        <taxon>Seminavis</taxon>
    </lineage>
</organism>
<dbReference type="GO" id="GO:0051731">
    <property type="term" value="F:polynucleotide 5'-hydroxyl-kinase activity"/>
    <property type="evidence" value="ECO:0007669"/>
    <property type="project" value="InterPro"/>
</dbReference>